<dbReference type="HOGENOM" id="CLU_2965320_0_0_1"/>
<dbReference type="EnsemblPlants" id="KQL09419">
    <property type="protein sequence ID" value="KQL09419"/>
    <property type="gene ID" value="SETIT_008998mg"/>
</dbReference>
<dbReference type="Gramene" id="KQL09419">
    <property type="protein sequence ID" value="KQL09419"/>
    <property type="gene ID" value="SETIT_008998mg"/>
</dbReference>
<reference evidence="2" key="2">
    <citation type="submission" date="2018-08" db="UniProtKB">
        <authorList>
            <consortium name="EnsemblPlants"/>
        </authorList>
    </citation>
    <scope>IDENTIFICATION</scope>
    <source>
        <strain evidence="2">Yugu1</strain>
    </source>
</reference>
<dbReference type="Proteomes" id="UP000004995">
    <property type="component" value="Unassembled WGS sequence"/>
</dbReference>
<name>K3Y460_SETIT</name>
<sequence>MHTAFPLASRGSSVMEGSGLQNGVPWMERSSGHREGRENWILLELLKKLHALEVSISKK</sequence>
<proteinExistence type="predicted"/>
<keyword evidence="3" id="KW-1185">Reference proteome</keyword>
<reference evidence="3" key="1">
    <citation type="journal article" date="2012" name="Nat. Biotechnol.">
        <title>Reference genome sequence of the model plant Setaria.</title>
        <authorList>
            <person name="Bennetzen J.L."/>
            <person name="Schmutz J."/>
            <person name="Wang H."/>
            <person name="Percifield R."/>
            <person name="Hawkins J."/>
            <person name="Pontaroli A.C."/>
            <person name="Estep M."/>
            <person name="Feng L."/>
            <person name="Vaughn J.N."/>
            <person name="Grimwood J."/>
            <person name="Jenkins J."/>
            <person name="Barry K."/>
            <person name="Lindquist E."/>
            <person name="Hellsten U."/>
            <person name="Deshpande S."/>
            <person name="Wang X."/>
            <person name="Wu X."/>
            <person name="Mitros T."/>
            <person name="Triplett J."/>
            <person name="Yang X."/>
            <person name="Ye C.Y."/>
            <person name="Mauro-Herrera M."/>
            <person name="Wang L."/>
            <person name="Li P."/>
            <person name="Sharma M."/>
            <person name="Sharma R."/>
            <person name="Ronald P.C."/>
            <person name="Panaud O."/>
            <person name="Kellogg E.A."/>
            <person name="Brutnell T.P."/>
            <person name="Doust A.N."/>
            <person name="Tuskan G.A."/>
            <person name="Rokhsar D."/>
            <person name="Devos K.M."/>
        </authorList>
    </citation>
    <scope>NUCLEOTIDE SEQUENCE [LARGE SCALE GENOMIC DNA]</scope>
    <source>
        <strain evidence="3">cv. Yugu1</strain>
    </source>
</reference>
<evidence type="ECO:0000313" key="2">
    <source>
        <dbReference type="EnsemblPlants" id="KQL09419"/>
    </source>
</evidence>
<protein>
    <submittedName>
        <fullName evidence="2">Uncharacterized protein</fullName>
    </submittedName>
</protein>
<organism evidence="2 3">
    <name type="scientific">Setaria italica</name>
    <name type="common">Foxtail millet</name>
    <name type="synonym">Panicum italicum</name>
    <dbReference type="NCBI Taxonomy" id="4555"/>
    <lineage>
        <taxon>Eukaryota</taxon>
        <taxon>Viridiplantae</taxon>
        <taxon>Streptophyta</taxon>
        <taxon>Embryophyta</taxon>
        <taxon>Tracheophyta</taxon>
        <taxon>Spermatophyta</taxon>
        <taxon>Magnoliopsida</taxon>
        <taxon>Liliopsida</taxon>
        <taxon>Poales</taxon>
        <taxon>Poaceae</taxon>
        <taxon>PACMAD clade</taxon>
        <taxon>Panicoideae</taxon>
        <taxon>Panicodae</taxon>
        <taxon>Paniceae</taxon>
        <taxon>Cenchrinae</taxon>
        <taxon>Setaria</taxon>
    </lineage>
</organism>
<dbReference type="AlphaFoldDB" id="K3Y460"/>
<accession>K3Y460</accession>
<dbReference type="EMBL" id="AGNK02002213">
    <property type="status" value="NOT_ANNOTATED_CDS"/>
    <property type="molecule type" value="Genomic_DNA"/>
</dbReference>
<feature type="region of interest" description="Disordered" evidence="1">
    <location>
        <begin position="1"/>
        <end position="31"/>
    </location>
</feature>
<dbReference type="InParanoid" id="K3Y460"/>
<evidence type="ECO:0000256" key="1">
    <source>
        <dbReference type="SAM" id="MobiDB-lite"/>
    </source>
</evidence>
<evidence type="ECO:0000313" key="3">
    <source>
        <dbReference type="Proteomes" id="UP000004995"/>
    </source>
</evidence>